<gene>
    <name evidence="2" type="ORF">J5U21_01573</name>
</gene>
<feature type="domain" description="HTH cro/C1-type" evidence="1">
    <location>
        <begin position="19"/>
        <end position="47"/>
    </location>
</feature>
<protein>
    <recommendedName>
        <fullName evidence="1">HTH cro/C1-type domain-containing protein</fullName>
    </recommendedName>
</protein>
<accession>A0A8F5GWY8</accession>
<dbReference type="Proteomes" id="UP000693941">
    <property type="component" value="Chromosome"/>
</dbReference>
<dbReference type="CDD" id="cd00093">
    <property type="entry name" value="HTH_XRE"/>
    <property type="match status" value="1"/>
</dbReference>
<name>A0A8F5GWY8_9CREN</name>
<sequence>MGFGYWYAGIITKADVIKIVNLLVKKGLSKTEIAKRIGITRGALYQWIWDMVKDIDYENKVKLLDLFYEVDKTAAINFVEEILEEHIRLLETEKSENFTPRTVIQSVITPAVSPITISLSETNLKEVVLH</sequence>
<proteinExistence type="predicted"/>
<dbReference type="InterPro" id="IPR001387">
    <property type="entry name" value="Cro/C1-type_HTH"/>
</dbReference>
<dbReference type="RefSeq" id="WP_218260388.1">
    <property type="nucleotide sequence ID" value="NZ_CP077715.1"/>
</dbReference>
<evidence type="ECO:0000259" key="1">
    <source>
        <dbReference type="PROSITE" id="PS50943"/>
    </source>
</evidence>
<evidence type="ECO:0000313" key="3">
    <source>
        <dbReference type="Proteomes" id="UP000693941"/>
    </source>
</evidence>
<dbReference type="AlphaFoldDB" id="A0A8F5GWY8"/>
<organism evidence="2 3">
    <name type="scientific">Saccharolobus shibatae</name>
    <dbReference type="NCBI Taxonomy" id="2286"/>
    <lineage>
        <taxon>Archaea</taxon>
        <taxon>Thermoproteota</taxon>
        <taxon>Thermoprotei</taxon>
        <taxon>Sulfolobales</taxon>
        <taxon>Sulfolobaceae</taxon>
        <taxon>Saccharolobus</taxon>
    </lineage>
</organism>
<evidence type="ECO:0000313" key="2">
    <source>
        <dbReference type="EMBL" id="QXJ31922.1"/>
    </source>
</evidence>
<dbReference type="EMBL" id="CP077715">
    <property type="protein sequence ID" value="QXJ31922.1"/>
    <property type="molecule type" value="Genomic_DNA"/>
</dbReference>
<dbReference type="PROSITE" id="PS50943">
    <property type="entry name" value="HTH_CROC1"/>
    <property type="match status" value="1"/>
</dbReference>
<reference evidence="2" key="1">
    <citation type="journal article" date="2021" name="Environ. Microbiol.">
        <title>New insights into the diversity and evolution of the archaeal mobilome from three complete genomes of Saccharolobus shibatae.</title>
        <authorList>
            <person name="Medvedeva S."/>
            <person name="Brandt D."/>
            <person name="Cvirkaite-Krupovic V."/>
            <person name="Liu Y."/>
            <person name="Severinov K."/>
            <person name="Ishino S."/>
            <person name="Ishino Y."/>
            <person name="Prangishvili D."/>
            <person name="Kalinowski J."/>
            <person name="Krupovic M."/>
        </authorList>
    </citation>
    <scope>NUCLEOTIDE SEQUENCE</scope>
    <source>
        <strain evidence="2">BEU9</strain>
    </source>
</reference>
<dbReference type="GeneID" id="65560072"/>